<dbReference type="InterPro" id="IPR003660">
    <property type="entry name" value="HAMP_dom"/>
</dbReference>
<dbReference type="SUPFAM" id="SSF55874">
    <property type="entry name" value="ATPase domain of HSP90 chaperone/DNA topoisomerase II/histidine kinase"/>
    <property type="match status" value="1"/>
</dbReference>
<dbReference type="InterPro" id="IPR036890">
    <property type="entry name" value="HATPase_C_sf"/>
</dbReference>
<evidence type="ECO:0000256" key="7">
    <source>
        <dbReference type="ARBA" id="ARBA00022777"/>
    </source>
</evidence>
<feature type="domain" description="Histidine kinase" evidence="13">
    <location>
        <begin position="346"/>
        <end position="567"/>
    </location>
</feature>
<evidence type="ECO:0000259" key="13">
    <source>
        <dbReference type="PROSITE" id="PS50109"/>
    </source>
</evidence>
<dbReference type="Gene3D" id="1.10.287.130">
    <property type="match status" value="1"/>
</dbReference>
<evidence type="ECO:0000256" key="5">
    <source>
        <dbReference type="ARBA" id="ARBA00022679"/>
    </source>
</evidence>
<comment type="catalytic activity">
    <reaction evidence="1">
        <text>ATP + protein L-histidine = ADP + protein N-phospho-L-histidine.</text>
        <dbReference type="EC" id="2.7.13.3"/>
    </reaction>
</comment>
<keyword evidence="9" id="KW-0902">Two-component regulatory system</keyword>
<dbReference type="EMBL" id="JAZHOV010000007">
    <property type="protein sequence ID" value="MEF2255922.1"/>
    <property type="molecule type" value="Genomic_DNA"/>
</dbReference>
<dbReference type="InterPro" id="IPR036097">
    <property type="entry name" value="HisK_dim/P_sf"/>
</dbReference>
<accession>A0ABU7V8A6</accession>
<keyword evidence="6 12" id="KW-0812">Transmembrane</keyword>
<feature type="transmembrane region" description="Helical" evidence="12">
    <location>
        <begin position="88"/>
        <end position="111"/>
    </location>
</feature>
<proteinExistence type="predicted"/>
<evidence type="ECO:0000313" key="16">
    <source>
        <dbReference type="Proteomes" id="UP001351900"/>
    </source>
</evidence>
<sequence>MTEPRHAAESRKGTVTEPRHAAESREGTVTEPRHAAESREGTVTEPRHAAESREGTVTEPRHAAESREGTVSDGARRGWRPWGLEGRLVVTIVAVVALIFATVSIATGAILGSILQSNLDNEVTEATAKALRTVHDAPQVAAGTEDAAALLASGPFEPGFLIVIESAFGSVTGGYVDAAGTVTTLDDSQVEQIVQQLIQPGEGGPVREITIDGVGTYRMVALGGGSFAIASGLPVSQVTATLAQIATTVALLTTGGLVLLGLAVTVIVRRSLRPLRVVADTAERVASMPMAEGAVSIADRVPESETDEHTEIGRVGHALNTLLDHVDASLEARQRNEERMRRFVADASHELRTPLASIRGYSELSLRDPELSESTESALSRIQAQSLRMTRLVEDLLLLARLDEGQELVYGVVDLTQLAVEALGDAQVAGPEHVWLLEVDEEPVTVPGDSARLQQVVVNMLANARTHTPAGTEVTLSVGREDAAESGSQTDTAVIRVHDNGPGIEPTIADELFERFSRADRSRARQTGGTGLGLSIARAIVHAHHGEISVQSRPGDTTFTVRLPLPEDLGRAGAGLTDAAPTGAAQ</sequence>
<dbReference type="Pfam" id="PF02518">
    <property type="entry name" value="HATPase_c"/>
    <property type="match status" value="1"/>
</dbReference>
<evidence type="ECO:0000259" key="14">
    <source>
        <dbReference type="PROSITE" id="PS50885"/>
    </source>
</evidence>
<dbReference type="SMART" id="SM00304">
    <property type="entry name" value="HAMP"/>
    <property type="match status" value="1"/>
</dbReference>
<dbReference type="SUPFAM" id="SSF47384">
    <property type="entry name" value="Homodimeric domain of signal transducing histidine kinase"/>
    <property type="match status" value="1"/>
</dbReference>
<dbReference type="PANTHER" id="PTHR45436:SF5">
    <property type="entry name" value="SENSOR HISTIDINE KINASE TRCS"/>
    <property type="match status" value="1"/>
</dbReference>
<feature type="transmembrane region" description="Helical" evidence="12">
    <location>
        <begin position="217"/>
        <end position="236"/>
    </location>
</feature>
<evidence type="ECO:0000256" key="1">
    <source>
        <dbReference type="ARBA" id="ARBA00000085"/>
    </source>
</evidence>
<dbReference type="Gene3D" id="6.10.340.10">
    <property type="match status" value="1"/>
</dbReference>
<dbReference type="GO" id="GO:0016301">
    <property type="term" value="F:kinase activity"/>
    <property type="evidence" value="ECO:0007669"/>
    <property type="project" value="UniProtKB-KW"/>
</dbReference>
<dbReference type="Pfam" id="PF00512">
    <property type="entry name" value="HisKA"/>
    <property type="match status" value="1"/>
</dbReference>
<feature type="transmembrane region" description="Helical" evidence="12">
    <location>
        <begin position="242"/>
        <end position="268"/>
    </location>
</feature>
<dbReference type="CDD" id="cd00082">
    <property type="entry name" value="HisKA"/>
    <property type="match status" value="1"/>
</dbReference>
<keyword evidence="8 12" id="KW-1133">Transmembrane helix</keyword>
<dbReference type="SMART" id="SM00387">
    <property type="entry name" value="HATPase_c"/>
    <property type="match status" value="1"/>
</dbReference>
<dbReference type="InterPro" id="IPR050428">
    <property type="entry name" value="TCS_sensor_his_kinase"/>
</dbReference>
<organism evidence="15 16">
    <name type="scientific">Microbacterium schleiferi</name>
    <dbReference type="NCBI Taxonomy" id="69362"/>
    <lineage>
        <taxon>Bacteria</taxon>
        <taxon>Bacillati</taxon>
        <taxon>Actinomycetota</taxon>
        <taxon>Actinomycetes</taxon>
        <taxon>Micrococcales</taxon>
        <taxon>Microbacteriaceae</taxon>
        <taxon>Microbacterium</taxon>
    </lineage>
</organism>
<dbReference type="SMART" id="SM00388">
    <property type="entry name" value="HisKA"/>
    <property type="match status" value="1"/>
</dbReference>
<evidence type="ECO:0000256" key="9">
    <source>
        <dbReference type="ARBA" id="ARBA00023012"/>
    </source>
</evidence>
<comment type="subcellular location">
    <subcellularLocation>
        <location evidence="2">Cell membrane</location>
    </subcellularLocation>
</comment>
<keyword evidence="4" id="KW-0597">Phosphoprotein</keyword>
<dbReference type="PANTHER" id="PTHR45436">
    <property type="entry name" value="SENSOR HISTIDINE KINASE YKOH"/>
    <property type="match status" value="1"/>
</dbReference>
<dbReference type="PROSITE" id="PS50885">
    <property type="entry name" value="HAMP"/>
    <property type="match status" value="1"/>
</dbReference>
<dbReference type="InterPro" id="IPR005467">
    <property type="entry name" value="His_kinase_dom"/>
</dbReference>
<evidence type="ECO:0000256" key="12">
    <source>
        <dbReference type="SAM" id="Phobius"/>
    </source>
</evidence>
<evidence type="ECO:0000256" key="6">
    <source>
        <dbReference type="ARBA" id="ARBA00022692"/>
    </source>
</evidence>
<protein>
    <recommendedName>
        <fullName evidence="3">histidine kinase</fullName>
        <ecNumber evidence="3">2.7.13.3</ecNumber>
    </recommendedName>
</protein>
<dbReference type="InterPro" id="IPR004358">
    <property type="entry name" value="Sig_transdc_His_kin-like_C"/>
</dbReference>
<evidence type="ECO:0000256" key="11">
    <source>
        <dbReference type="SAM" id="MobiDB-lite"/>
    </source>
</evidence>
<dbReference type="Proteomes" id="UP001351900">
    <property type="component" value="Unassembled WGS sequence"/>
</dbReference>
<keyword evidence="7 15" id="KW-0418">Kinase</keyword>
<keyword evidence="10 12" id="KW-0472">Membrane</keyword>
<gene>
    <name evidence="15" type="ORF">V2V91_12380</name>
</gene>
<dbReference type="PROSITE" id="PS50109">
    <property type="entry name" value="HIS_KIN"/>
    <property type="match status" value="1"/>
</dbReference>
<dbReference type="PRINTS" id="PR00344">
    <property type="entry name" value="BCTRLSENSOR"/>
</dbReference>
<evidence type="ECO:0000256" key="3">
    <source>
        <dbReference type="ARBA" id="ARBA00012438"/>
    </source>
</evidence>
<feature type="domain" description="HAMP" evidence="14">
    <location>
        <begin position="269"/>
        <end position="331"/>
    </location>
</feature>
<dbReference type="RefSeq" id="WP_331792076.1">
    <property type="nucleotide sequence ID" value="NZ_JAZHOV010000007.1"/>
</dbReference>
<name>A0ABU7V8A6_9MICO</name>
<dbReference type="EC" id="2.7.13.3" evidence="3"/>
<evidence type="ECO:0000256" key="8">
    <source>
        <dbReference type="ARBA" id="ARBA00022989"/>
    </source>
</evidence>
<comment type="caution">
    <text evidence="15">The sequence shown here is derived from an EMBL/GenBank/DDBJ whole genome shotgun (WGS) entry which is preliminary data.</text>
</comment>
<keyword evidence="16" id="KW-1185">Reference proteome</keyword>
<keyword evidence="5" id="KW-0808">Transferase</keyword>
<reference evidence="15 16" key="1">
    <citation type="submission" date="2024-01" db="EMBL/GenBank/DDBJ databases">
        <title>the genome sequence of strain Microbacterium schleiferi NBRC 15075.</title>
        <authorList>
            <person name="Ding Y."/>
            <person name="Zhang G."/>
        </authorList>
    </citation>
    <scope>NUCLEOTIDE SEQUENCE [LARGE SCALE GENOMIC DNA]</scope>
    <source>
        <strain evidence="15 16">NBRC 15075</strain>
    </source>
</reference>
<dbReference type="InterPro" id="IPR003594">
    <property type="entry name" value="HATPase_dom"/>
</dbReference>
<evidence type="ECO:0000256" key="10">
    <source>
        <dbReference type="ARBA" id="ARBA00023136"/>
    </source>
</evidence>
<dbReference type="CDD" id="cd00075">
    <property type="entry name" value="HATPase"/>
    <property type="match status" value="1"/>
</dbReference>
<evidence type="ECO:0000256" key="2">
    <source>
        <dbReference type="ARBA" id="ARBA00004236"/>
    </source>
</evidence>
<dbReference type="Pfam" id="PF00672">
    <property type="entry name" value="HAMP"/>
    <property type="match status" value="1"/>
</dbReference>
<evidence type="ECO:0000256" key="4">
    <source>
        <dbReference type="ARBA" id="ARBA00022553"/>
    </source>
</evidence>
<dbReference type="InterPro" id="IPR003661">
    <property type="entry name" value="HisK_dim/P_dom"/>
</dbReference>
<dbReference type="Gene3D" id="3.30.565.10">
    <property type="entry name" value="Histidine kinase-like ATPase, C-terminal domain"/>
    <property type="match status" value="1"/>
</dbReference>
<evidence type="ECO:0000313" key="15">
    <source>
        <dbReference type="EMBL" id="MEF2255922.1"/>
    </source>
</evidence>
<feature type="region of interest" description="Disordered" evidence="11">
    <location>
        <begin position="1"/>
        <end position="74"/>
    </location>
</feature>